<proteinExistence type="predicted"/>
<accession>A0A4Y2IAK7</accession>
<evidence type="ECO:0000313" key="1">
    <source>
        <dbReference type="EMBL" id="GBM74086.1"/>
    </source>
</evidence>
<evidence type="ECO:0000313" key="2">
    <source>
        <dbReference type="Proteomes" id="UP000499080"/>
    </source>
</evidence>
<gene>
    <name evidence="1" type="ORF">AVEN_178669_1</name>
</gene>
<keyword evidence="2" id="KW-1185">Reference proteome</keyword>
<sequence>MIRGSLSEVILISCHGNTKNRCCSTVFRSGSTILVEYPVNAQHQRRKSRRTETSVQFLWTVVNSVRVVRTVRLVGFRAVVPNPKV</sequence>
<dbReference type="AlphaFoldDB" id="A0A4Y2IAK7"/>
<dbReference type="EMBL" id="BGPR01002473">
    <property type="protein sequence ID" value="GBM74086.1"/>
    <property type="molecule type" value="Genomic_DNA"/>
</dbReference>
<dbReference type="Proteomes" id="UP000499080">
    <property type="component" value="Unassembled WGS sequence"/>
</dbReference>
<comment type="caution">
    <text evidence="1">The sequence shown here is derived from an EMBL/GenBank/DDBJ whole genome shotgun (WGS) entry which is preliminary data.</text>
</comment>
<name>A0A4Y2IAK7_ARAVE</name>
<protein>
    <submittedName>
        <fullName evidence="1">Uncharacterized protein</fullName>
    </submittedName>
</protein>
<reference evidence="1 2" key="1">
    <citation type="journal article" date="2019" name="Sci. Rep.">
        <title>Orb-weaving spider Araneus ventricosus genome elucidates the spidroin gene catalogue.</title>
        <authorList>
            <person name="Kono N."/>
            <person name="Nakamura H."/>
            <person name="Ohtoshi R."/>
            <person name="Moran D.A.P."/>
            <person name="Shinohara A."/>
            <person name="Yoshida Y."/>
            <person name="Fujiwara M."/>
            <person name="Mori M."/>
            <person name="Tomita M."/>
            <person name="Arakawa K."/>
        </authorList>
    </citation>
    <scope>NUCLEOTIDE SEQUENCE [LARGE SCALE GENOMIC DNA]</scope>
</reference>
<organism evidence="1 2">
    <name type="scientific">Araneus ventricosus</name>
    <name type="common">Orbweaver spider</name>
    <name type="synonym">Epeira ventricosa</name>
    <dbReference type="NCBI Taxonomy" id="182803"/>
    <lineage>
        <taxon>Eukaryota</taxon>
        <taxon>Metazoa</taxon>
        <taxon>Ecdysozoa</taxon>
        <taxon>Arthropoda</taxon>
        <taxon>Chelicerata</taxon>
        <taxon>Arachnida</taxon>
        <taxon>Araneae</taxon>
        <taxon>Araneomorphae</taxon>
        <taxon>Entelegynae</taxon>
        <taxon>Araneoidea</taxon>
        <taxon>Araneidae</taxon>
        <taxon>Araneus</taxon>
    </lineage>
</organism>